<comment type="caution">
    <text evidence="1">The sequence shown here is derived from an EMBL/GenBank/DDBJ whole genome shotgun (WGS) entry which is preliminary data.</text>
</comment>
<proteinExistence type="predicted"/>
<evidence type="ECO:0000313" key="2">
    <source>
        <dbReference type="Proteomes" id="UP001617427"/>
    </source>
</evidence>
<dbReference type="EMBL" id="JBIUZV010000008">
    <property type="protein sequence ID" value="MFJ3047082.1"/>
    <property type="molecule type" value="Genomic_DNA"/>
</dbReference>
<accession>A0ABW8F1B7</accession>
<reference evidence="1 2" key="1">
    <citation type="submission" date="2024-10" db="EMBL/GenBank/DDBJ databases">
        <title>The Natural Products Discovery Center: Release of the First 8490 Sequenced Strains for Exploring Actinobacteria Biosynthetic Diversity.</title>
        <authorList>
            <person name="Kalkreuter E."/>
            <person name="Kautsar S.A."/>
            <person name="Yang D."/>
            <person name="Bader C.D."/>
            <person name="Teijaro C.N."/>
            <person name="Fluegel L."/>
            <person name="Davis C.M."/>
            <person name="Simpson J.R."/>
            <person name="Lauterbach L."/>
            <person name="Steele A.D."/>
            <person name="Gui C."/>
            <person name="Meng S."/>
            <person name="Li G."/>
            <person name="Viehrig K."/>
            <person name="Ye F."/>
            <person name="Su P."/>
            <person name="Kiefer A.F."/>
            <person name="Nichols A."/>
            <person name="Cepeda A.J."/>
            <person name="Yan W."/>
            <person name="Fan B."/>
            <person name="Jiang Y."/>
            <person name="Adhikari A."/>
            <person name="Zheng C.-J."/>
            <person name="Schuster L."/>
            <person name="Cowan T.M."/>
            <person name="Smanski M.J."/>
            <person name="Chevrette M.G."/>
            <person name="De Carvalho L.P.S."/>
            <person name="Shen B."/>
        </authorList>
    </citation>
    <scope>NUCLEOTIDE SEQUENCE [LARGE SCALE GENOMIC DNA]</scope>
    <source>
        <strain evidence="1 2">NPDC087045</strain>
    </source>
</reference>
<dbReference type="Proteomes" id="UP001617427">
    <property type="component" value="Unassembled WGS sequence"/>
</dbReference>
<sequence>MSKPNSSIGLPLLSQPNIATAATRAPAVAAQRRANWKNRLFILLIIPENLFGISPGVGQMTFQDGMQGAKRRRAGGPARLCNAADRLKGHLNNPDEIPNRF</sequence>
<evidence type="ECO:0000313" key="1">
    <source>
        <dbReference type="EMBL" id="MFJ3047082.1"/>
    </source>
</evidence>
<dbReference type="RefSeq" id="WP_402701786.1">
    <property type="nucleotide sequence ID" value="NZ_JBIUZV010000008.1"/>
</dbReference>
<gene>
    <name evidence="1" type="ORF">ACIPEN_14735</name>
</gene>
<protein>
    <submittedName>
        <fullName evidence="1">Uncharacterized protein</fullName>
    </submittedName>
</protein>
<name>A0ABW8F1B7_9BURK</name>
<keyword evidence="2" id="KW-1185">Reference proteome</keyword>
<organism evidence="1 2">
    <name type="scientific">Herbaspirillum chlorophenolicum</name>
    <dbReference type="NCBI Taxonomy" id="211589"/>
    <lineage>
        <taxon>Bacteria</taxon>
        <taxon>Pseudomonadati</taxon>
        <taxon>Pseudomonadota</taxon>
        <taxon>Betaproteobacteria</taxon>
        <taxon>Burkholderiales</taxon>
        <taxon>Oxalobacteraceae</taxon>
        <taxon>Herbaspirillum</taxon>
    </lineage>
</organism>